<dbReference type="InterPro" id="IPR001810">
    <property type="entry name" value="F-box_dom"/>
</dbReference>
<dbReference type="SUPFAM" id="SSF52047">
    <property type="entry name" value="RNI-like"/>
    <property type="match status" value="1"/>
</dbReference>
<dbReference type="PANTHER" id="PTHR34223">
    <property type="entry name" value="OS11G0201299 PROTEIN"/>
    <property type="match status" value="1"/>
</dbReference>
<evidence type="ECO:0000259" key="1">
    <source>
        <dbReference type="Pfam" id="PF00646"/>
    </source>
</evidence>
<dbReference type="EMBL" id="JAUUTY010000002">
    <property type="protein sequence ID" value="KAK1683309.1"/>
    <property type="molecule type" value="Genomic_DNA"/>
</dbReference>
<dbReference type="CDD" id="cd22160">
    <property type="entry name" value="F-box_AtFBL13-like"/>
    <property type="match status" value="1"/>
</dbReference>
<sequence length="407" mass="45854">MEPSGKRPVGADDRLSDLPDGLLHTIMSFLTAREAVQTCVLSRRWEDLWCSMPCLNIDEQEFLPETEGSDTEAENDSCLARARFEDFVSTLLLFHSAQTLDVFRFNVVQLSNDELVDRWLCRGIKRCPKVVEIRSFYHKLPHLGSSSSRLKRLHLTMVTLDGTFTQQLRSGCPVLNDLELKFCRFHSIAEIVSCTLKNLTIQHCRTNPRNTLIIKAPSLAYLQLVITVTGSDVNWAGGVVVSDMPFLIKAIIFLRNLHSNIPKVPCKLLFSLINVKYLELTAFDTLANLHVGSNTFPVFHNVRTLMLDGCDLSDNFEFLGCFLSNAPALEKLTLQCCKLPEGEVKIKTGGNPKSTSQESQATPTFQCPSLKWTEIKYKEDGDVQKVFDLLLGVWRNLQKSTIVIKKA</sequence>
<dbReference type="PANTHER" id="PTHR34223:SF102">
    <property type="entry name" value="F-BOX DOMAIN-CONTAINING PROTEIN"/>
    <property type="match status" value="1"/>
</dbReference>
<gene>
    <name evidence="2" type="ORF">QYE76_044157</name>
</gene>
<dbReference type="Pfam" id="PF00646">
    <property type="entry name" value="F-box"/>
    <property type="match status" value="1"/>
</dbReference>
<reference evidence="2" key="1">
    <citation type="submission" date="2023-07" db="EMBL/GenBank/DDBJ databases">
        <title>A chromosome-level genome assembly of Lolium multiflorum.</title>
        <authorList>
            <person name="Chen Y."/>
            <person name="Copetti D."/>
            <person name="Kolliker R."/>
            <person name="Studer B."/>
        </authorList>
    </citation>
    <scope>NUCLEOTIDE SEQUENCE</scope>
    <source>
        <strain evidence="2">02402/16</strain>
        <tissue evidence="2">Leaf</tissue>
    </source>
</reference>
<dbReference type="InterPro" id="IPR053197">
    <property type="entry name" value="F-box_SCFL_complex_component"/>
</dbReference>
<evidence type="ECO:0000313" key="3">
    <source>
        <dbReference type="Proteomes" id="UP001231189"/>
    </source>
</evidence>
<feature type="domain" description="F-box" evidence="1">
    <location>
        <begin position="15"/>
        <end position="53"/>
    </location>
</feature>
<name>A0AAD8TKE8_LOLMU</name>
<evidence type="ECO:0000313" key="2">
    <source>
        <dbReference type="EMBL" id="KAK1683309.1"/>
    </source>
</evidence>
<dbReference type="InterPro" id="IPR053781">
    <property type="entry name" value="F-box_AtFBL13-like"/>
</dbReference>
<dbReference type="InterPro" id="IPR032675">
    <property type="entry name" value="LRR_dom_sf"/>
</dbReference>
<dbReference type="SUPFAM" id="SSF81383">
    <property type="entry name" value="F-box domain"/>
    <property type="match status" value="1"/>
</dbReference>
<dbReference type="InterPro" id="IPR036047">
    <property type="entry name" value="F-box-like_dom_sf"/>
</dbReference>
<accession>A0AAD8TKE8</accession>
<comment type="caution">
    <text evidence="2">The sequence shown here is derived from an EMBL/GenBank/DDBJ whole genome shotgun (WGS) entry which is preliminary data.</text>
</comment>
<organism evidence="2 3">
    <name type="scientific">Lolium multiflorum</name>
    <name type="common">Italian ryegrass</name>
    <name type="synonym">Lolium perenne subsp. multiflorum</name>
    <dbReference type="NCBI Taxonomy" id="4521"/>
    <lineage>
        <taxon>Eukaryota</taxon>
        <taxon>Viridiplantae</taxon>
        <taxon>Streptophyta</taxon>
        <taxon>Embryophyta</taxon>
        <taxon>Tracheophyta</taxon>
        <taxon>Spermatophyta</taxon>
        <taxon>Magnoliopsida</taxon>
        <taxon>Liliopsida</taxon>
        <taxon>Poales</taxon>
        <taxon>Poaceae</taxon>
        <taxon>BOP clade</taxon>
        <taxon>Pooideae</taxon>
        <taxon>Poodae</taxon>
        <taxon>Poeae</taxon>
        <taxon>Poeae Chloroplast Group 2 (Poeae type)</taxon>
        <taxon>Loliodinae</taxon>
        <taxon>Loliinae</taxon>
        <taxon>Lolium</taxon>
    </lineage>
</organism>
<dbReference type="AlphaFoldDB" id="A0AAD8TKE8"/>
<dbReference type="Proteomes" id="UP001231189">
    <property type="component" value="Unassembled WGS sequence"/>
</dbReference>
<proteinExistence type="predicted"/>
<keyword evidence="3" id="KW-1185">Reference proteome</keyword>
<protein>
    <recommendedName>
        <fullName evidence="1">F-box domain-containing protein</fullName>
    </recommendedName>
</protein>
<dbReference type="Gene3D" id="3.80.10.10">
    <property type="entry name" value="Ribonuclease Inhibitor"/>
    <property type="match status" value="1"/>
</dbReference>
<dbReference type="Gene3D" id="1.20.1280.50">
    <property type="match status" value="1"/>
</dbReference>